<evidence type="ECO:0000313" key="1">
    <source>
        <dbReference type="EMBL" id="CBY00829.1"/>
    </source>
</evidence>
<sequence>MLISAILPWTTERMQRNKNAFSSIEWVTNATLQLQRLAHEAIGVGDWEGACDDYPRTRESSVLAVLDITDRKHPVLRLPQAADIRNEKEKHRMAKRIQ</sequence>
<dbReference type="OrthoDB" id="3540210at2759"/>
<dbReference type="EMBL" id="FP929138">
    <property type="protein sequence ID" value="CBY00829.1"/>
    <property type="molecule type" value="Genomic_DNA"/>
</dbReference>
<dbReference type="Proteomes" id="UP000002668">
    <property type="component" value="Genome"/>
</dbReference>
<proteinExistence type="predicted"/>
<dbReference type="HOGENOM" id="CLU_2333982_0_0_1"/>
<name>E5AAY8_LEPMJ</name>
<dbReference type="InParanoid" id="E5AAY8"/>
<dbReference type="eggNOG" id="ENOG502SHTF">
    <property type="taxonomic scope" value="Eukaryota"/>
</dbReference>
<gene>
    <name evidence="1" type="ORF">LEMA_uP019590.1</name>
</gene>
<evidence type="ECO:0000313" key="2">
    <source>
        <dbReference type="Proteomes" id="UP000002668"/>
    </source>
</evidence>
<dbReference type="AlphaFoldDB" id="E5AAY8"/>
<accession>E5AAY8</accession>
<organism evidence="2">
    <name type="scientific">Leptosphaeria maculans (strain JN3 / isolate v23.1.3 / race Av1-4-5-6-7-8)</name>
    <name type="common">Blackleg fungus</name>
    <name type="synonym">Phoma lingam</name>
    <dbReference type="NCBI Taxonomy" id="985895"/>
    <lineage>
        <taxon>Eukaryota</taxon>
        <taxon>Fungi</taxon>
        <taxon>Dikarya</taxon>
        <taxon>Ascomycota</taxon>
        <taxon>Pezizomycotina</taxon>
        <taxon>Dothideomycetes</taxon>
        <taxon>Pleosporomycetidae</taxon>
        <taxon>Pleosporales</taxon>
        <taxon>Pleosporineae</taxon>
        <taxon>Leptosphaeriaceae</taxon>
        <taxon>Plenodomus</taxon>
        <taxon>Plenodomus lingam/Leptosphaeria maculans species complex</taxon>
    </lineage>
</organism>
<keyword evidence="2" id="KW-1185">Reference proteome</keyword>
<protein>
    <submittedName>
        <fullName evidence="1">Predicted protein</fullName>
    </submittedName>
</protein>
<dbReference type="VEuPathDB" id="FungiDB:LEMA_uP019590.1"/>
<reference evidence="2" key="1">
    <citation type="journal article" date="2011" name="Nat. Commun.">
        <title>Effector diversification within compartments of the Leptosphaeria maculans genome affected by Repeat-Induced Point mutations.</title>
        <authorList>
            <person name="Rouxel T."/>
            <person name="Grandaubert J."/>
            <person name="Hane J.K."/>
            <person name="Hoede C."/>
            <person name="van de Wouw A.P."/>
            <person name="Couloux A."/>
            <person name="Dominguez V."/>
            <person name="Anthouard V."/>
            <person name="Bally P."/>
            <person name="Bourras S."/>
            <person name="Cozijnsen A.J."/>
            <person name="Ciuffetti L.M."/>
            <person name="Degrave A."/>
            <person name="Dilmaghani A."/>
            <person name="Duret L."/>
            <person name="Fudal I."/>
            <person name="Goodwin S.B."/>
            <person name="Gout L."/>
            <person name="Glaser N."/>
            <person name="Linglin J."/>
            <person name="Kema G.H.J."/>
            <person name="Lapalu N."/>
            <person name="Lawrence C.B."/>
            <person name="May K."/>
            <person name="Meyer M."/>
            <person name="Ollivier B."/>
            <person name="Poulain J."/>
            <person name="Schoch C.L."/>
            <person name="Simon A."/>
            <person name="Spatafora J.W."/>
            <person name="Stachowiak A."/>
            <person name="Turgeon B.G."/>
            <person name="Tyler B.M."/>
            <person name="Vincent D."/>
            <person name="Weissenbach J."/>
            <person name="Amselem J."/>
            <person name="Quesneville H."/>
            <person name="Oliver R.P."/>
            <person name="Wincker P."/>
            <person name="Balesdent M.-H."/>
            <person name="Howlett B.J."/>
        </authorList>
    </citation>
    <scope>NUCLEOTIDE SEQUENCE [LARGE SCALE GENOMIC DNA]</scope>
    <source>
        <strain evidence="2">JN3 / isolate v23.1.3 / race Av1-4-5-6-7-8</strain>
    </source>
</reference>